<dbReference type="SUPFAM" id="SSF55008">
    <property type="entry name" value="HMA, heavy metal-associated domain"/>
    <property type="match status" value="1"/>
</dbReference>
<gene>
    <name evidence="2" type="ORF">HQN79_10320</name>
</gene>
<keyword evidence="3" id="KW-1185">Reference proteome</keyword>
<dbReference type="KEGG" id="txa:HQN79_10320"/>
<sequence>MRYQLDVENIKCGGCAASISNKLQAIEGVLSVEVAIEEGIVTLETAEENDTVLQQAREALLSMGYPESGTVEGTKALGAKAKSFVSCAVGKMAQK</sequence>
<dbReference type="AlphaFoldDB" id="A0A7D4SIS5"/>
<dbReference type="InterPro" id="IPR006121">
    <property type="entry name" value="HMA_dom"/>
</dbReference>
<protein>
    <submittedName>
        <fullName evidence="2">Heavy-metal-associated domain-containing protein</fullName>
    </submittedName>
</protein>
<feature type="domain" description="HMA" evidence="1">
    <location>
        <begin position="1"/>
        <end position="68"/>
    </location>
</feature>
<dbReference type="EMBL" id="CP054020">
    <property type="protein sequence ID" value="QKI89940.1"/>
    <property type="molecule type" value="Genomic_DNA"/>
</dbReference>
<dbReference type="Gene3D" id="3.30.70.100">
    <property type="match status" value="1"/>
</dbReference>
<reference evidence="2 3" key="1">
    <citation type="submission" date="2020-05" db="EMBL/GenBank/DDBJ databases">
        <title>Thiomicrorhabdus sediminis sp.nov. and Thiomicrorhabdus xiamenensis sp.nov., novel sulfur-oxidizing bacteria isolated from coastal sediment.</title>
        <authorList>
            <person name="Liu X."/>
        </authorList>
    </citation>
    <scope>NUCLEOTIDE SEQUENCE [LARGE SCALE GENOMIC DNA]</scope>
    <source>
        <strain evidence="2 3">G2</strain>
    </source>
</reference>
<organism evidence="2 3">
    <name type="scientific">Thiomicrorhabdus xiamenensis</name>
    <dbReference type="NCBI Taxonomy" id="2739063"/>
    <lineage>
        <taxon>Bacteria</taxon>
        <taxon>Pseudomonadati</taxon>
        <taxon>Pseudomonadota</taxon>
        <taxon>Gammaproteobacteria</taxon>
        <taxon>Thiotrichales</taxon>
        <taxon>Piscirickettsiaceae</taxon>
        <taxon>Thiomicrorhabdus</taxon>
    </lineage>
</organism>
<proteinExistence type="predicted"/>
<dbReference type="RefSeq" id="WP_173286237.1">
    <property type="nucleotide sequence ID" value="NZ_CP054020.1"/>
</dbReference>
<name>A0A7D4SIS5_9GAMM</name>
<evidence type="ECO:0000313" key="3">
    <source>
        <dbReference type="Proteomes" id="UP000504724"/>
    </source>
</evidence>
<evidence type="ECO:0000313" key="2">
    <source>
        <dbReference type="EMBL" id="QKI89940.1"/>
    </source>
</evidence>
<evidence type="ECO:0000259" key="1">
    <source>
        <dbReference type="PROSITE" id="PS50846"/>
    </source>
</evidence>
<dbReference type="CDD" id="cd00371">
    <property type="entry name" value="HMA"/>
    <property type="match status" value="1"/>
</dbReference>
<dbReference type="Pfam" id="PF00403">
    <property type="entry name" value="HMA"/>
    <property type="match status" value="1"/>
</dbReference>
<accession>A0A7D4SIS5</accession>
<dbReference type="PROSITE" id="PS50846">
    <property type="entry name" value="HMA_2"/>
    <property type="match status" value="1"/>
</dbReference>
<dbReference type="InterPro" id="IPR036163">
    <property type="entry name" value="HMA_dom_sf"/>
</dbReference>
<dbReference type="GO" id="GO:0046872">
    <property type="term" value="F:metal ion binding"/>
    <property type="evidence" value="ECO:0007669"/>
    <property type="project" value="InterPro"/>
</dbReference>
<dbReference type="Proteomes" id="UP000504724">
    <property type="component" value="Chromosome"/>
</dbReference>